<accession>A0A2T8KK56</accession>
<evidence type="ECO:0000313" key="2">
    <source>
        <dbReference type="EMBL" id="PVH62556.1"/>
    </source>
</evidence>
<proteinExistence type="predicted"/>
<protein>
    <submittedName>
        <fullName evidence="2">Uncharacterized protein</fullName>
    </submittedName>
</protein>
<feature type="compositionally biased region" description="Basic residues" evidence="1">
    <location>
        <begin position="34"/>
        <end position="54"/>
    </location>
</feature>
<dbReference type="Proteomes" id="UP000243499">
    <property type="component" value="Chromosome 3"/>
</dbReference>
<name>A0A2T8KK56_9POAL</name>
<gene>
    <name evidence="2" type="ORF">PAHAL_3G323500</name>
</gene>
<reference evidence="2" key="1">
    <citation type="submission" date="2018-04" db="EMBL/GenBank/DDBJ databases">
        <title>WGS assembly of Panicum hallii.</title>
        <authorList>
            <person name="Lovell J."/>
            <person name="Jenkins J."/>
            <person name="Lowry D."/>
            <person name="Mamidi S."/>
            <person name="Sreedasyam A."/>
            <person name="Weng X."/>
            <person name="Barry K."/>
            <person name="Bonette J."/>
            <person name="Campitelli B."/>
            <person name="Daum C."/>
            <person name="Gordon S."/>
            <person name="Gould B."/>
            <person name="Lipzen A."/>
            <person name="Macqueen A."/>
            <person name="Palacio-Mejia J."/>
            <person name="Plott C."/>
            <person name="Shakirov E."/>
            <person name="Shu S."/>
            <person name="Yoshinaga Y."/>
            <person name="Zane M."/>
            <person name="Rokhsar D."/>
            <person name="Grimwood J."/>
            <person name="Schmutz J."/>
            <person name="Juenger T."/>
        </authorList>
    </citation>
    <scope>NUCLEOTIDE SEQUENCE [LARGE SCALE GENOMIC DNA]</scope>
    <source>
        <strain evidence="2">FIL2</strain>
    </source>
</reference>
<dbReference type="EMBL" id="CM008048">
    <property type="protein sequence ID" value="PVH62556.1"/>
    <property type="molecule type" value="Genomic_DNA"/>
</dbReference>
<dbReference type="Gramene" id="PVH62556">
    <property type="protein sequence ID" value="PVH62556"/>
    <property type="gene ID" value="PAHAL_3G323500"/>
</dbReference>
<organism evidence="2">
    <name type="scientific">Panicum hallii</name>
    <dbReference type="NCBI Taxonomy" id="206008"/>
    <lineage>
        <taxon>Eukaryota</taxon>
        <taxon>Viridiplantae</taxon>
        <taxon>Streptophyta</taxon>
        <taxon>Embryophyta</taxon>
        <taxon>Tracheophyta</taxon>
        <taxon>Spermatophyta</taxon>
        <taxon>Magnoliopsida</taxon>
        <taxon>Liliopsida</taxon>
        <taxon>Poales</taxon>
        <taxon>Poaceae</taxon>
        <taxon>PACMAD clade</taxon>
        <taxon>Panicoideae</taxon>
        <taxon>Panicodae</taxon>
        <taxon>Paniceae</taxon>
        <taxon>Panicinae</taxon>
        <taxon>Panicum</taxon>
        <taxon>Panicum sect. Panicum</taxon>
    </lineage>
</organism>
<dbReference type="AlphaFoldDB" id="A0A2T8KK56"/>
<sequence>MREANSPPLHQAQSLDKNVRIILYPSTCSFHIRRRPRRRRRVASRAAAMRRRRATSMAAAVRSPRLDKNVRGEAAMKRLGLQQLRAARQ</sequence>
<feature type="region of interest" description="Disordered" evidence="1">
    <location>
        <begin position="34"/>
        <end position="62"/>
    </location>
</feature>
<evidence type="ECO:0000256" key="1">
    <source>
        <dbReference type="SAM" id="MobiDB-lite"/>
    </source>
</evidence>